<dbReference type="SUPFAM" id="SSF82693">
    <property type="entry name" value="Multidrug efflux transporter AcrB pore domain, PN1, PN2, PC1 and PC2 subdomains"/>
    <property type="match status" value="2"/>
</dbReference>
<dbReference type="SUPFAM" id="SSF82866">
    <property type="entry name" value="Multidrug efflux transporter AcrB transmembrane domain"/>
    <property type="match status" value="2"/>
</dbReference>
<sequence length="1024" mass="113120">MDNKTPFAAGMARFALSHPVTVCMVFLSLLLFGIIASRLLPLEKFPGIDIPEMVINVPYDDATPSEIERMITRPIEEAVATLSGIKRIQSRSFDNRAEIYVEFNWDENIKAKSIEAREKIDGIRHLLPDDVERILVFKFNTNDMPIFQLRVSSERDLSNAYDLLDRNLKRAMERVPGISKVELYGVMKKQIIIRLKPQRMAALDISAADVTRQLQQANFAMSAGQIDNGNQQIRVSPQGEFSDIRDFAAMPVRGSISLSDIADINYEQPEATEGRHLDRTYAVGFNVYRESGSNLVDVSSRVLEVIEKAKKDPAFNGINLFVMDDVAKSVTTSLSDLLWAGVIGAVFSVAVLYLFLRQLSTTLIVVLSVPVSLCITLGVMYLAGYSLNVLSLMGLMLAVGMLVDNAVVITESIFNERQYTNSRREATLKGVNKVSLAVIAGTTTTAIVFLPNIIGVKIDVTVFLEHVAIAICISLFASLLIAQTLIPLLAEKIKTPSTTKKVKAAAYQRYYQKVLAWVISHRKSSGLIALIILASTILPMQVVSSDGQGNDDNKRVWLTYHFTQGYSMDEVEKSVDKMEAFLYANQDKFHIEQVYSWFTAGEAVSGITLKDDLPIPIAQWKTMVKDAMPEFARARPSFNWRSDNGGGLQITLTGDSTSRLLALGDRLVAPLSAIEGLEDVKLDVGNQQQEVQIRIDRERAHRLGLNAESIAGLISTALRGVNLRTFRHGNAGEVDVRLMYSQDTQTSVSQLQNIKIASWQGKPVTLANVATVTTAPQLSEIQRINRQTALMIKANLGEDLTLEQARERISAVMAYQSLPDGYSWSLDGAFQNMDEAQQVMQVNMLLAICMIYIVMAALFESLLLPTAVIGSLLFSFTGVFWTFMITGTSMSIMAMIGMLILMGIVVNNGIVLVDRINQLVNEGMSLSQAVLNGCQSRVRPVLMTVATTVLGLVPLAIGTTRIGGDGPAYSPMAIAIIGGLLFSTLTSLFLVPLTYIQLVRLRQATARMIYQAHNRVRRWTRQTT</sequence>
<keyword evidence="1" id="KW-0472">Membrane</keyword>
<evidence type="ECO:0000313" key="4">
    <source>
        <dbReference type="Proteomes" id="UP000304912"/>
    </source>
</evidence>
<feature type="transmembrane region" description="Helical" evidence="1">
    <location>
        <begin position="972"/>
        <end position="998"/>
    </location>
</feature>
<keyword evidence="1" id="KW-1133">Transmembrane helix</keyword>
<dbReference type="SUPFAM" id="SSF82714">
    <property type="entry name" value="Multidrug efflux transporter AcrB TolC docking domain, DN and DC subdomains"/>
    <property type="match status" value="2"/>
</dbReference>
<dbReference type="Pfam" id="PF00873">
    <property type="entry name" value="ACR_tran"/>
    <property type="match status" value="1"/>
</dbReference>
<feature type="transmembrane region" description="Helical" evidence="1">
    <location>
        <begin position="434"/>
        <end position="454"/>
    </location>
</feature>
<accession>A0A5B7YDF1</accession>
<feature type="transmembrane region" description="Helical" evidence="1">
    <location>
        <begin position="466"/>
        <end position="490"/>
    </location>
</feature>
<dbReference type="Gene3D" id="3.30.70.1430">
    <property type="entry name" value="Multidrug efflux transporter AcrB pore domain"/>
    <property type="match status" value="2"/>
</dbReference>
<dbReference type="InterPro" id="IPR000731">
    <property type="entry name" value="SSD"/>
</dbReference>
<feature type="transmembrane region" description="Helical" evidence="1">
    <location>
        <begin position="20"/>
        <end position="40"/>
    </location>
</feature>
<gene>
    <name evidence="3" type="ORF">FBQ74_09435</name>
</gene>
<dbReference type="Gene3D" id="3.30.2090.10">
    <property type="entry name" value="Multidrug efflux transporter AcrB TolC docking domain, DN and DC subdomains"/>
    <property type="match status" value="2"/>
</dbReference>
<dbReference type="PRINTS" id="PR00702">
    <property type="entry name" value="ACRIFLAVINRP"/>
</dbReference>
<organism evidence="3 4">
    <name type="scientific">Salinimonas iocasae</name>
    <dbReference type="NCBI Taxonomy" id="2572577"/>
    <lineage>
        <taxon>Bacteria</taxon>
        <taxon>Pseudomonadati</taxon>
        <taxon>Pseudomonadota</taxon>
        <taxon>Gammaproteobacteria</taxon>
        <taxon>Alteromonadales</taxon>
        <taxon>Alteromonadaceae</taxon>
        <taxon>Alteromonas/Salinimonas group</taxon>
        <taxon>Salinimonas</taxon>
    </lineage>
</organism>
<feature type="transmembrane region" description="Helical" evidence="1">
    <location>
        <begin position="389"/>
        <end position="414"/>
    </location>
</feature>
<dbReference type="InterPro" id="IPR001036">
    <property type="entry name" value="Acrflvin-R"/>
</dbReference>
<dbReference type="PROSITE" id="PS50156">
    <property type="entry name" value="SSD"/>
    <property type="match status" value="1"/>
</dbReference>
<dbReference type="PANTHER" id="PTHR32063">
    <property type="match status" value="1"/>
</dbReference>
<reference evidence="3 4" key="1">
    <citation type="submission" date="2019-04" db="EMBL/GenBank/DDBJ databases">
        <title>Salinimonas iocasae sp. nov., a halophilic bacterium isolated from the outer tube casing of tubeworms in Okinawa Trough.</title>
        <authorList>
            <person name="Zhang H."/>
            <person name="Wang H."/>
            <person name="Li C."/>
        </authorList>
    </citation>
    <scope>NUCLEOTIDE SEQUENCE [LARGE SCALE GENOMIC DNA]</scope>
    <source>
        <strain evidence="3 4">KX18D6</strain>
    </source>
</reference>
<dbReference type="InterPro" id="IPR027463">
    <property type="entry name" value="AcrB_DN_DC_subdom"/>
</dbReference>
<keyword evidence="4" id="KW-1185">Reference proteome</keyword>
<dbReference type="OrthoDB" id="5287122at2"/>
<dbReference type="Gene3D" id="1.20.1640.10">
    <property type="entry name" value="Multidrug efflux transporter AcrB transmembrane domain"/>
    <property type="match status" value="2"/>
</dbReference>
<protein>
    <submittedName>
        <fullName evidence="3">Efflux RND transporter permease subunit</fullName>
    </submittedName>
</protein>
<dbReference type="Gene3D" id="3.30.70.1320">
    <property type="entry name" value="Multidrug efflux transporter AcrB pore domain like"/>
    <property type="match status" value="1"/>
</dbReference>
<feature type="transmembrane region" description="Helical" evidence="1">
    <location>
        <begin position="363"/>
        <end position="383"/>
    </location>
</feature>
<dbReference type="GO" id="GO:0042910">
    <property type="term" value="F:xenobiotic transmembrane transporter activity"/>
    <property type="evidence" value="ECO:0007669"/>
    <property type="project" value="TreeGrafter"/>
</dbReference>
<feature type="transmembrane region" description="Helical" evidence="1">
    <location>
        <begin position="941"/>
        <end position="960"/>
    </location>
</feature>
<dbReference type="Proteomes" id="UP000304912">
    <property type="component" value="Chromosome"/>
</dbReference>
<keyword evidence="1" id="KW-0812">Transmembrane</keyword>
<dbReference type="EMBL" id="CP039852">
    <property type="protein sequence ID" value="QCZ93702.1"/>
    <property type="molecule type" value="Genomic_DNA"/>
</dbReference>
<feature type="domain" description="SSD" evidence="2">
    <location>
        <begin position="366"/>
        <end position="488"/>
    </location>
</feature>
<dbReference type="AlphaFoldDB" id="A0A5B7YDF1"/>
<dbReference type="PANTHER" id="PTHR32063:SF73">
    <property type="entry name" value="RND SUPERFAMILY EFFLUX PUMP PERMEASE COMPONENT 1"/>
    <property type="match status" value="1"/>
</dbReference>
<proteinExistence type="predicted"/>
<feature type="transmembrane region" description="Helical" evidence="1">
    <location>
        <begin position="840"/>
        <end position="859"/>
    </location>
</feature>
<evidence type="ECO:0000256" key="1">
    <source>
        <dbReference type="SAM" id="Phobius"/>
    </source>
</evidence>
<dbReference type="KEGG" id="salk:FBQ74_09435"/>
<dbReference type="RefSeq" id="WP_139756446.1">
    <property type="nucleotide sequence ID" value="NZ_CP039852.1"/>
</dbReference>
<dbReference type="GO" id="GO:0005886">
    <property type="term" value="C:plasma membrane"/>
    <property type="evidence" value="ECO:0007669"/>
    <property type="project" value="TreeGrafter"/>
</dbReference>
<name>A0A5B7YDF1_9ALTE</name>
<feature type="transmembrane region" description="Helical" evidence="1">
    <location>
        <begin position="337"/>
        <end position="356"/>
    </location>
</feature>
<dbReference type="Gene3D" id="3.30.70.1440">
    <property type="entry name" value="Multidrug efflux transporter AcrB pore domain"/>
    <property type="match status" value="1"/>
</dbReference>
<evidence type="ECO:0000259" key="2">
    <source>
        <dbReference type="PROSITE" id="PS50156"/>
    </source>
</evidence>
<evidence type="ECO:0000313" key="3">
    <source>
        <dbReference type="EMBL" id="QCZ93702.1"/>
    </source>
</evidence>